<proteinExistence type="inferred from homology"/>
<dbReference type="InterPro" id="IPR027417">
    <property type="entry name" value="P-loop_NTPase"/>
</dbReference>
<dbReference type="InterPro" id="IPR032830">
    <property type="entry name" value="XPB/Ssl2_N"/>
</dbReference>
<dbReference type="InterPro" id="IPR001161">
    <property type="entry name" value="XPB/Ssl2"/>
</dbReference>
<dbReference type="InterPro" id="IPR001650">
    <property type="entry name" value="Helicase_C-like"/>
</dbReference>
<evidence type="ECO:0000256" key="8">
    <source>
        <dbReference type="ARBA" id="ARBA00022763"/>
    </source>
</evidence>
<dbReference type="GO" id="GO:0043138">
    <property type="term" value="F:3'-5' DNA helicase activity"/>
    <property type="evidence" value="ECO:0007669"/>
    <property type="project" value="UniProtKB-EC"/>
</dbReference>
<dbReference type="PANTHER" id="PTHR11274">
    <property type="entry name" value="RAD25/XP-B DNA REPAIR HELICASE"/>
    <property type="match status" value="1"/>
</dbReference>
<dbReference type="Pfam" id="PF16203">
    <property type="entry name" value="ERCC3_RAD25_C"/>
    <property type="match status" value="1"/>
</dbReference>
<dbReference type="GO" id="GO:0097550">
    <property type="term" value="C:transcription preinitiation complex"/>
    <property type="evidence" value="ECO:0007669"/>
    <property type="project" value="TreeGrafter"/>
</dbReference>
<evidence type="ECO:0000256" key="13">
    <source>
        <dbReference type="ARBA" id="ARBA00023204"/>
    </source>
</evidence>
<dbReference type="PROSITE" id="PS51996">
    <property type="entry name" value="TR_MART"/>
    <property type="match status" value="1"/>
</dbReference>
<organism evidence="23 24">
    <name type="scientific">Adineta steineri</name>
    <dbReference type="NCBI Taxonomy" id="433720"/>
    <lineage>
        <taxon>Eukaryota</taxon>
        <taxon>Metazoa</taxon>
        <taxon>Spiralia</taxon>
        <taxon>Gnathifera</taxon>
        <taxon>Rotifera</taxon>
        <taxon>Eurotatoria</taxon>
        <taxon>Bdelloidea</taxon>
        <taxon>Adinetida</taxon>
        <taxon>Adinetidae</taxon>
        <taxon>Adineta</taxon>
    </lineage>
</organism>
<dbReference type="InterPro" id="IPR050615">
    <property type="entry name" value="ATP-dep_DNA_Helicase"/>
</dbReference>
<evidence type="ECO:0000313" key="23">
    <source>
        <dbReference type="EMBL" id="CAF0744760.1"/>
    </source>
</evidence>
<dbReference type="CDD" id="cd18789">
    <property type="entry name" value="SF2_C_XPB"/>
    <property type="match status" value="1"/>
</dbReference>
<dbReference type="GO" id="GO:0000112">
    <property type="term" value="C:nucleotide-excision repair factor 3 complex"/>
    <property type="evidence" value="ECO:0007669"/>
    <property type="project" value="TreeGrafter"/>
</dbReference>
<dbReference type="InterPro" id="IPR014001">
    <property type="entry name" value="Helicase_ATP-bd"/>
</dbReference>
<dbReference type="SMART" id="SM00487">
    <property type="entry name" value="DEXDc"/>
    <property type="match status" value="1"/>
</dbReference>
<dbReference type="SMART" id="SM00490">
    <property type="entry name" value="HELICc"/>
    <property type="match status" value="1"/>
</dbReference>
<comment type="caution">
    <text evidence="23">The sequence shown here is derived from an EMBL/GenBank/DDBJ whole genome shotgun (WGS) entry which is preliminary data.</text>
</comment>
<evidence type="ECO:0000256" key="10">
    <source>
        <dbReference type="ARBA" id="ARBA00022806"/>
    </source>
</evidence>
<dbReference type="Gene3D" id="3.40.50.300">
    <property type="entry name" value="P-loop containing nucleotide triphosphate hydrolases"/>
    <property type="match status" value="2"/>
</dbReference>
<dbReference type="NCBIfam" id="TIGR00603">
    <property type="entry name" value="rad25"/>
    <property type="match status" value="1"/>
</dbReference>
<evidence type="ECO:0000259" key="21">
    <source>
        <dbReference type="PROSITE" id="PS51192"/>
    </source>
</evidence>
<dbReference type="GO" id="GO:0016779">
    <property type="term" value="F:nucleotidyltransferase activity"/>
    <property type="evidence" value="ECO:0007669"/>
    <property type="project" value="UniProtKB-KW"/>
</dbReference>
<keyword evidence="7" id="KW-0547">Nucleotide-binding</keyword>
<keyword evidence="10" id="KW-0347">Helicase</keyword>
<evidence type="ECO:0000256" key="12">
    <source>
        <dbReference type="ARBA" id="ARBA00023125"/>
    </source>
</evidence>
<dbReference type="InterPro" id="IPR000768">
    <property type="entry name" value="ART"/>
</dbReference>
<dbReference type="PANTHER" id="PTHR11274:SF0">
    <property type="entry name" value="GENERAL TRANSCRIPTION AND DNA REPAIR FACTOR IIH HELICASE SUBUNIT XPB"/>
    <property type="match status" value="1"/>
</dbReference>
<dbReference type="GO" id="GO:0006289">
    <property type="term" value="P:nucleotide-excision repair"/>
    <property type="evidence" value="ECO:0007669"/>
    <property type="project" value="InterPro"/>
</dbReference>
<dbReference type="FunFam" id="3.40.50.300:FF:000117">
    <property type="entry name" value="Putative DNA repair helicase rad25"/>
    <property type="match status" value="1"/>
</dbReference>
<feature type="region of interest" description="Disordered" evidence="20">
    <location>
        <begin position="1100"/>
        <end position="1126"/>
    </location>
</feature>
<evidence type="ECO:0000256" key="14">
    <source>
        <dbReference type="ARBA" id="ARBA00023235"/>
    </source>
</evidence>
<evidence type="ECO:0000256" key="1">
    <source>
        <dbReference type="ARBA" id="ARBA00004123"/>
    </source>
</evidence>
<dbReference type="GO" id="GO:0005675">
    <property type="term" value="C:transcription factor TFIIH holo complex"/>
    <property type="evidence" value="ECO:0007669"/>
    <property type="project" value="TreeGrafter"/>
</dbReference>
<comment type="catalytic activity">
    <reaction evidence="16">
        <text>Couples ATP hydrolysis with the unwinding of duplex DNA by translocating in the 3'-5' direction.</text>
        <dbReference type="EC" id="5.6.2.4"/>
    </reaction>
</comment>
<dbReference type="PRINTS" id="PR00851">
    <property type="entry name" value="XRODRMPGMNTB"/>
</dbReference>
<dbReference type="InterPro" id="IPR032438">
    <property type="entry name" value="ERCC3_RAD25_C"/>
</dbReference>
<comment type="similarity">
    <text evidence="3 19">Belongs to the Arg-specific ADP-ribosyltransferase family.</text>
</comment>
<dbReference type="AlphaFoldDB" id="A0A813P452"/>
<keyword evidence="19" id="KW-0521">NADP</keyword>
<dbReference type="CDD" id="cd18029">
    <property type="entry name" value="DEXHc_XPB"/>
    <property type="match status" value="1"/>
</dbReference>
<evidence type="ECO:0000256" key="4">
    <source>
        <dbReference type="ARBA" id="ARBA00022676"/>
    </source>
</evidence>
<evidence type="ECO:0000256" key="6">
    <source>
        <dbReference type="ARBA" id="ARBA00022695"/>
    </source>
</evidence>
<evidence type="ECO:0000256" key="9">
    <source>
        <dbReference type="ARBA" id="ARBA00022801"/>
    </source>
</evidence>
<keyword evidence="12" id="KW-0238">DNA-binding</keyword>
<comment type="similarity">
    <text evidence="2">Belongs to the helicase family. RAD25/XPB subfamily.</text>
</comment>
<name>A0A813P452_9BILA</name>
<evidence type="ECO:0000256" key="20">
    <source>
        <dbReference type="SAM" id="MobiDB-lite"/>
    </source>
</evidence>
<comment type="catalytic activity">
    <reaction evidence="17 19">
        <text>L-arginyl-[protein] + NAD(+) = N(omega)-(ADP-D-ribosyl)-L-arginyl-[protein] + nicotinamide + H(+)</text>
        <dbReference type="Rhea" id="RHEA:19149"/>
        <dbReference type="Rhea" id="RHEA-COMP:10532"/>
        <dbReference type="Rhea" id="RHEA-COMP:15087"/>
        <dbReference type="ChEBI" id="CHEBI:15378"/>
        <dbReference type="ChEBI" id="CHEBI:17154"/>
        <dbReference type="ChEBI" id="CHEBI:29965"/>
        <dbReference type="ChEBI" id="CHEBI:57540"/>
        <dbReference type="ChEBI" id="CHEBI:142554"/>
        <dbReference type="EC" id="2.4.2.31"/>
    </reaction>
</comment>
<keyword evidence="4 19" id="KW-0328">Glycosyltransferase</keyword>
<dbReference type="PROSITE" id="PS51192">
    <property type="entry name" value="HELICASE_ATP_BIND_1"/>
    <property type="match status" value="1"/>
</dbReference>
<dbReference type="EC" id="2.4.2.31" evidence="19"/>
<dbReference type="SUPFAM" id="SSF101898">
    <property type="entry name" value="NHL repeat"/>
    <property type="match status" value="1"/>
</dbReference>
<keyword evidence="8" id="KW-0227">DNA damage</keyword>
<dbReference type="Pfam" id="PF13625">
    <property type="entry name" value="Helicase_C_3"/>
    <property type="match status" value="1"/>
</dbReference>
<dbReference type="GO" id="GO:0106274">
    <property type="term" value="F:NAD+-protein-arginine ADP-ribosyltransferase activity"/>
    <property type="evidence" value="ECO:0007669"/>
    <property type="project" value="UniProtKB-EC"/>
</dbReference>
<dbReference type="InterPro" id="IPR011042">
    <property type="entry name" value="6-blade_b-propeller_TolB-like"/>
</dbReference>
<dbReference type="Gene3D" id="2.120.10.30">
    <property type="entry name" value="TolB, C-terminal domain"/>
    <property type="match status" value="2"/>
</dbReference>
<accession>A0A813P452</accession>
<protein>
    <recommendedName>
        <fullName evidence="19">NAD(P)(+)--arginine ADP-ribosyltransferase</fullName>
        <ecNumber evidence="19">2.4.2.31</ecNumber>
    </recommendedName>
    <alternativeName>
        <fullName evidence="19">Mono(ADP-ribosyl)transferase</fullName>
    </alternativeName>
</protein>
<evidence type="ECO:0000256" key="17">
    <source>
        <dbReference type="ARBA" id="ARBA00047597"/>
    </source>
</evidence>
<evidence type="ECO:0000259" key="22">
    <source>
        <dbReference type="PROSITE" id="PS51194"/>
    </source>
</evidence>
<evidence type="ECO:0000256" key="5">
    <source>
        <dbReference type="ARBA" id="ARBA00022679"/>
    </source>
</evidence>
<dbReference type="Pfam" id="PF01129">
    <property type="entry name" value="ART"/>
    <property type="match status" value="1"/>
</dbReference>
<evidence type="ECO:0000256" key="2">
    <source>
        <dbReference type="ARBA" id="ARBA00006637"/>
    </source>
</evidence>
<keyword evidence="11" id="KW-0067">ATP-binding</keyword>
<dbReference type="EMBL" id="CAJNOG010000010">
    <property type="protein sequence ID" value="CAF0744760.1"/>
    <property type="molecule type" value="Genomic_DNA"/>
</dbReference>
<keyword evidence="13" id="KW-0234">DNA repair</keyword>
<reference evidence="23" key="1">
    <citation type="submission" date="2021-02" db="EMBL/GenBank/DDBJ databases">
        <authorList>
            <person name="Nowell W R."/>
        </authorList>
    </citation>
    <scope>NUCLEOTIDE SEQUENCE</scope>
</reference>
<evidence type="ECO:0000256" key="15">
    <source>
        <dbReference type="ARBA" id="ARBA00023242"/>
    </source>
</evidence>
<comment type="catalytic activity">
    <reaction evidence="18">
        <text>ATP + H2O = ADP + phosphate + H(+)</text>
        <dbReference type="Rhea" id="RHEA:13065"/>
        <dbReference type="ChEBI" id="CHEBI:15377"/>
        <dbReference type="ChEBI" id="CHEBI:15378"/>
        <dbReference type="ChEBI" id="CHEBI:30616"/>
        <dbReference type="ChEBI" id="CHEBI:43474"/>
        <dbReference type="ChEBI" id="CHEBI:456216"/>
        <dbReference type="EC" id="5.6.2.4"/>
    </reaction>
</comment>
<dbReference type="GO" id="GO:0005524">
    <property type="term" value="F:ATP binding"/>
    <property type="evidence" value="ECO:0007669"/>
    <property type="project" value="UniProtKB-KW"/>
</dbReference>
<dbReference type="InterPro" id="IPR006935">
    <property type="entry name" value="Helicase/UvrB_N"/>
</dbReference>
<comment type="subcellular location">
    <subcellularLocation>
        <location evidence="1">Nucleus</location>
    </subcellularLocation>
</comment>
<keyword evidence="14" id="KW-0413">Isomerase</keyword>
<dbReference type="GO" id="GO:0003677">
    <property type="term" value="F:DNA binding"/>
    <property type="evidence" value="ECO:0007669"/>
    <property type="project" value="UniProtKB-KW"/>
</dbReference>
<keyword evidence="6" id="KW-0548">Nucleotidyltransferase</keyword>
<dbReference type="PROSITE" id="PS51194">
    <property type="entry name" value="HELICASE_CTER"/>
    <property type="match status" value="1"/>
</dbReference>
<dbReference type="FunFam" id="3.40.50.300:FF:000077">
    <property type="entry name" value="Probable DNA repair helicase RAD25"/>
    <property type="match status" value="1"/>
</dbReference>
<evidence type="ECO:0000256" key="11">
    <source>
        <dbReference type="ARBA" id="ARBA00022840"/>
    </source>
</evidence>
<evidence type="ECO:0000313" key="24">
    <source>
        <dbReference type="Proteomes" id="UP000663845"/>
    </source>
</evidence>
<evidence type="ECO:0000256" key="19">
    <source>
        <dbReference type="RuleBase" id="RU361228"/>
    </source>
</evidence>
<evidence type="ECO:0000256" key="18">
    <source>
        <dbReference type="ARBA" id="ARBA00048988"/>
    </source>
</evidence>
<dbReference type="SUPFAM" id="SSF56399">
    <property type="entry name" value="ADP-ribosylation"/>
    <property type="match status" value="1"/>
</dbReference>
<keyword evidence="9" id="KW-0378">Hydrolase</keyword>
<feature type="domain" description="Helicase C-terminal" evidence="22">
    <location>
        <begin position="931"/>
        <end position="1093"/>
    </location>
</feature>
<dbReference type="SUPFAM" id="SSF52540">
    <property type="entry name" value="P-loop containing nucleoside triphosphate hydrolases"/>
    <property type="match status" value="2"/>
</dbReference>
<dbReference type="Proteomes" id="UP000663845">
    <property type="component" value="Unassembled WGS sequence"/>
</dbReference>
<dbReference type="Pfam" id="PF04851">
    <property type="entry name" value="ResIII"/>
    <property type="match status" value="1"/>
</dbReference>
<dbReference type="GO" id="GO:0006367">
    <property type="term" value="P:transcription initiation at RNA polymerase II promoter"/>
    <property type="evidence" value="ECO:0007669"/>
    <property type="project" value="InterPro"/>
</dbReference>
<feature type="compositionally biased region" description="Polar residues" evidence="20">
    <location>
        <begin position="1107"/>
        <end position="1126"/>
    </location>
</feature>
<keyword evidence="5 19" id="KW-0808">Transferase</keyword>
<dbReference type="Gene3D" id="3.90.176.10">
    <property type="entry name" value="Toxin ADP-ribosyltransferase, Chain A, domain 1"/>
    <property type="match status" value="1"/>
</dbReference>
<sequence length="1126" mass="129094">MATSGNVDPQQYTRVSDIVKEPKKMLMPIEGYEEMPIVLLEDAVSPLVSILPKIQDYAYVAKQRCESVPPDDLTQDESASIMLYSMEWEPHDKCLYFALNAALRSEDRRKLKPWFSYLKLVLTALEKLPSTRCNVFRGVNLDLTNEYAEGQTFVWWGFSSCTASIGVLENEQFLGKTGQRTLFTIECDSGKDISRHSYFQSEKEVLLLAARQFLVVGCLQPAPGLHIIHLKETKSPITLLQPVMNQSVQIKPTSEEIQTKKNKFQQFAITVAGGNGDGHQLNQLARPYGIFIDNDKSIYIVDFLNDRIVKWKLNSNTGQIIAGGNRNNRLNGPTNIIFDKENSSFIISDYGNKRVIRHFDKNRTNQQILISNINCWGLTIDKNGFLYVSDCEKNEVRRWKQGDKRGELIAGGNGQGSHLNQLYFPTFIFIDEDYSLYISDSWNHRVMKWKKDAKEGIVVAGGNGQGNSLKQLYHPHEVIVDHLGQIYVADCQNHRIMRWCEGDKEGEIVAGGNGQGNQPNQLNDPTDNNIVLELSTTDYERSQDFLFVIAEPTRRSEHTHEYELTLNSIHSAMFSGLQTQDMIRDLQQLSKTNISNDLINYIKSCAEMYGKVKLVLKHKRYFIESIFPNILNELLQDSEIKECRAISTEQDLNLVSFEVIQPKLESLKKRCQELKYPLLEEYDFVHDTMTKNLNIQLAPDANLRPYQEESLQKMFNTGRARSGIIVLPCGAGKSLVGVAAACKMNKNCLVLCNSNVSVEQWKEQFKRWSTADDSIVRSYTSNKKDKLNGNACIFISTYQMVAPKKGRIIETSEILKKLTNYEWGLILLDEVHTAPARSFRKILSTVPAQIKLGLSATLVREDDKIIDLNYLVGPKLYEANWMELQKLGFIAKIHCEEVRCEMTSEFLREYKRATDHMVKRRLSVCNPNKFRTCQSLIQYHEQRNNKIIVFSDDLFVLETYALKLDKPFIHGNVSHNERIQLLQDFQRNSKNNTIFLSKVGGTSFDLPEANVVIQISSDGGSRRQEAQRLGRILRIKKDTININENNAFFYTLISQKTNERKYSSKRQSFLIDQGYTYKILTHTQIITNENQLYFSTNEEQRELLEQNPRTPNNHEALPTTTKKNFK</sequence>
<keyword evidence="15" id="KW-0539">Nucleus</keyword>
<keyword evidence="19" id="KW-0520">NAD</keyword>
<dbReference type="GO" id="GO:0016787">
    <property type="term" value="F:hydrolase activity"/>
    <property type="evidence" value="ECO:0007669"/>
    <property type="project" value="UniProtKB-KW"/>
</dbReference>
<evidence type="ECO:0000256" key="3">
    <source>
        <dbReference type="ARBA" id="ARBA00009558"/>
    </source>
</evidence>
<dbReference type="CDD" id="cd05819">
    <property type="entry name" value="NHL"/>
    <property type="match status" value="1"/>
</dbReference>
<evidence type="ECO:0000256" key="7">
    <source>
        <dbReference type="ARBA" id="ARBA00022741"/>
    </source>
</evidence>
<feature type="domain" description="Helicase ATP-binding" evidence="21">
    <location>
        <begin position="714"/>
        <end position="876"/>
    </location>
</feature>
<evidence type="ECO:0000256" key="16">
    <source>
        <dbReference type="ARBA" id="ARBA00034617"/>
    </source>
</evidence>
<gene>
    <name evidence="23" type="ORF">JYZ213_LOCUS2108</name>
</gene>